<name>A0A158GNE6_9BURK</name>
<evidence type="ECO:0000313" key="2">
    <source>
        <dbReference type="EMBL" id="SAL32910.1"/>
    </source>
</evidence>
<dbReference type="InterPro" id="IPR036736">
    <property type="entry name" value="ACP-like_sf"/>
</dbReference>
<sequence>MSDDIKQTIEKVIRNIAAQRDLNLPELTDESEIVDDLGFTSLTVAALIAGLEEELGIDPFLREDVMITDIRTFGDLCRVYTSCLERSQ</sequence>
<protein>
    <submittedName>
        <fullName evidence="2">Putative acyl carrier protein IacP</fullName>
    </submittedName>
</protein>
<gene>
    <name evidence="2" type="ORF">AWB69_02901</name>
</gene>
<dbReference type="SUPFAM" id="SSF47336">
    <property type="entry name" value="ACP-like"/>
    <property type="match status" value="1"/>
</dbReference>
<dbReference type="Gene3D" id="1.10.1200.10">
    <property type="entry name" value="ACP-like"/>
    <property type="match status" value="1"/>
</dbReference>
<dbReference type="OrthoDB" id="123083at2"/>
<dbReference type="PROSITE" id="PS50075">
    <property type="entry name" value="CARRIER"/>
    <property type="match status" value="1"/>
</dbReference>
<dbReference type="EMBL" id="FCOK02000016">
    <property type="protein sequence ID" value="SAL32910.1"/>
    <property type="molecule type" value="Genomic_DNA"/>
</dbReference>
<accession>A0A158GNE6</accession>
<dbReference type="AlphaFoldDB" id="A0A158GNE6"/>
<evidence type="ECO:0000313" key="3">
    <source>
        <dbReference type="Proteomes" id="UP000054683"/>
    </source>
</evidence>
<organism evidence="2 3">
    <name type="scientific">Caballeronia udeis</name>
    <dbReference type="NCBI Taxonomy" id="1232866"/>
    <lineage>
        <taxon>Bacteria</taxon>
        <taxon>Pseudomonadati</taxon>
        <taxon>Pseudomonadota</taxon>
        <taxon>Betaproteobacteria</taxon>
        <taxon>Burkholderiales</taxon>
        <taxon>Burkholderiaceae</taxon>
        <taxon>Caballeronia</taxon>
    </lineage>
</organism>
<evidence type="ECO:0000259" key="1">
    <source>
        <dbReference type="PROSITE" id="PS50075"/>
    </source>
</evidence>
<dbReference type="Pfam" id="PF00550">
    <property type="entry name" value="PP-binding"/>
    <property type="match status" value="1"/>
</dbReference>
<proteinExistence type="predicted"/>
<feature type="domain" description="Carrier" evidence="1">
    <location>
        <begin position="3"/>
        <end position="84"/>
    </location>
</feature>
<dbReference type="InterPro" id="IPR009081">
    <property type="entry name" value="PP-bd_ACP"/>
</dbReference>
<dbReference type="Proteomes" id="UP000054683">
    <property type="component" value="Unassembled WGS sequence"/>
</dbReference>
<reference evidence="2 3" key="1">
    <citation type="submission" date="2016-01" db="EMBL/GenBank/DDBJ databases">
        <authorList>
            <person name="Oliw E.H."/>
        </authorList>
    </citation>
    <scope>NUCLEOTIDE SEQUENCE [LARGE SCALE GENOMIC DNA]</scope>
    <source>
        <strain evidence="2">LMG 27134</strain>
    </source>
</reference>
<dbReference type="RefSeq" id="WP_062085608.1">
    <property type="nucleotide sequence ID" value="NZ_FCOK02000016.1"/>
</dbReference>